<evidence type="ECO:0000313" key="2">
    <source>
        <dbReference type="Proteomes" id="UP000030108"/>
    </source>
</evidence>
<feature type="non-terminal residue" evidence="1">
    <location>
        <position position="150"/>
    </location>
</feature>
<proteinExistence type="predicted"/>
<gene>
    <name evidence="1" type="ORF">RSOL_511450</name>
</gene>
<protein>
    <submittedName>
        <fullName evidence="1">Uncharacterized protein</fullName>
    </submittedName>
</protein>
<accession>X8JWS6</accession>
<comment type="caution">
    <text evidence="1">The sequence shown here is derived from an EMBL/GenBank/DDBJ whole genome shotgun (WGS) entry which is preliminary data.</text>
</comment>
<dbReference type="EMBL" id="JATN01000285">
    <property type="protein sequence ID" value="EUC67488.1"/>
    <property type="molecule type" value="Genomic_DNA"/>
</dbReference>
<evidence type="ECO:0000313" key="1">
    <source>
        <dbReference type="EMBL" id="EUC67488.1"/>
    </source>
</evidence>
<organism evidence="1 2">
    <name type="scientific">Rhizoctonia solani AG-3 Rhs1AP</name>
    <dbReference type="NCBI Taxonomy" id="1086054"/>
    <lineage>
        <taxon>Eukaryota</taxon>
        <taxon>Fungi</taxon>
        <taxon>Dikarya</taxon>
        <taxon>Basidiomycota</taxon>
        <taxon>Agaricomycotina</taxon>
        <taxon>Agaricomycetes</taxon>
        <taxon>Cantharellales</taxon>
        <taxon>Ceratobasidiaceae</taxon>
        <taxon>Rhizoctonia</taxon>
    </lineage>
</organism>
<name>X8JWS6_9AGAM</name>
<reference evidence="2" key="1">
    <citation type="journal article" date="2014" name="Genome Announc.">
        <title>Draft genome sequence of the plant-pathogenic soil fungus Rhizoctonia solani anastomosis group 3 strain Rhs1AP.</title>
        <authorList>
            <person name="Cubeta M.A."/>
            <person name="Thomas E."/>
            <person name="Dean R.A."/>
            <person name="Jabaji S."/>
            <person name="Neate S.M."/>
            <person name="Tavantzis S."/>
            <person name="Toda T."/>
            <person name="Vilgalys R."/>
            <person name="Bharathan N."/>
            <person name="Fedorova-Abrams N."/>
            <person name="Pakala S.B."/>
            <person name="Pakala S.M."/>
            <person name="Zafar N."/>
            <person name="Joardar V."/>
            <person name="Losada L."/>
            <person name="Nierman W.C."/>
        </authorList>
    </citation>
    <scope>NUCLEOTIDE SEQUENCE [LARGE SCALE GENOMIC DNA]</scope>
    <source>
        <strain evidence="2">AG-3</strain>
    </source>
</reference>
<dbReference type="Proteomes" id="UP000030108">
    <property type="component" value="Unassembled WGS sequence"/>
</dbReference>
<sequence>MFQESDDQTAEHDPNTPAYYLKPDLEKMLELEVKVEVEVLAKENPDFYYHIVMSGMQSLATSPQVELAPFYQPVEPLFTLDTLEETSMFDLRSTDQMLITAPSSSLMGKLLATACLHSIPTVMQRYATEAHANADTFRKKSWKVTQSRRM</sequence>
<dbReference type="AlphaFoldDB" id="X8JWS6"/>